<organism evidence="7 8">
    <name type="scientific">Deferribacter desulfuricans (strain DSM 14783 / JCM 11476 / NBRC 101012 / SSM1)</name>
    <dbReference type="NCBI Taxonomy" id="639282"/>
    <lineage>
        <taxon>Bacteria</taxon>
        <taxon>Pseudomonadati</taxon>
        <taxon>Deferribacterota</taxon>
        <taxon>Deferribacteres</taxon>
        <taxon>Deferribacterales</taxon>
        <taxon>Deferribacteraceae</taxon>
        <taxon>Deferribacter</taxon>
    </lineage>
</organism>
<dbReference type="Pfam" id="PF03963">
    <property type="entry name" value="FlgD"/>
    <property type="match status" value="1"/>
</dbReference>
<dbReference type="STRING" id="639282.DEFDS_1721"/>
<dbReference type="Gene3D" id="2.60.40.4070">
    <property type="match status" value="1"/>
</dbReference>
<dbReference type="InterPro" id="IPR025965">
    <property type="entry name" value="FlgD/Vpr_Ig-like"/>
</dbReference>
<accession>D3P8Y6</accession>
<proteinExistence type="inferred from homology"/>
<dbReference type="HOGENOM" id="CLU_047535_0_1_0"/>
<dbReference type="KEGG" id="ddf:DEFDS_1721"/>
<comment type="function">
    <text evidence="4 5">Required for flagellar hook formation. May act as a scaffolding protein.</text>
</comment>
<evidence type="ECO:0000256" key="5">
    <source>
        <dbReference type="RuleBase" id="RU362076"/>
    </source>
</evidence>
<evidence type="ECO:0000256" key="4">
    <source>
        <dbReference type="ARBA" id="ARBA00024746"/>
    </source>
</evidence>
<keyword evidence="7" id="KW-0966">Cell projection</keyword>
<evidence type="ECO:0000313" key="7">
    <source>
        <dbReference type="EMBL" id="BAI81176.1"/>
    </source>
</evidence>
<dbReference type="OrthoDB" id="9785233at2"/>
<protein>
    <recommendedName>
        <fullName evidence="2 5">Basal-body rod modification protein FlgD</fullName>
    </recommendedName>
</protein>
<comment type="similarity">
    <text evidence="1 5">Belongs to the FlgD family.</text>
</comment>
<evidence type="ECO:0000313" key="8">
    <source>
        <dbReference type="Proteomes" id="UP000001520"/>
    </source>
</evidence>
<sequence length="221" mass="24461">MIQQSSNINTVTSISNINNREPKKELDKDDFLNLLVTQLKNQDPLNPLDNSEFIAQTTQFSSLEQLINISEKFDKLIDNEESSNLNLFSAVSFIDKTINFYGNDFSADENGALLRFDISGTPATTNIEIYNDKGAKVKTVSVKGVDGSNTFSWDLTDDNGIKLNPGNYSYKVVAKDKDGNELPVRLSSSGRVIGVLKEGNSTVFDLGFTKVKPDEIISVYN</sequence>
<evidence type="ECO:0000256" key="1">
    <source>
        <dbReference type="ARBA" id="ARBA00010577"/>
    </source>
</evidence>
<gene>
    <name evidence="7" type="primary">flgD</name>
    <name evidence="7" type="ordered locus">DEFDS_1721</name>
</gene>
<evidence type="ECO:0000259" key="6">
    <source>
        <dbReference type="Pfam" id="PF13860"/>
    </source>
</evidence>
<keyword evidence="8" id="KW-1185">Reference proteome</keyword>
<dbReference type="Pfam" id="PF13860">
    <property type="entry name" value="FlgD_ig"/>
    <property type="match status" value="1"/>
</dbReference>
<dbReference type="GO" id="GO:0044781">
    <property type="term" value="P:bacterial-type flagellum organization"/>
    <property type="evidence" value="ECO:0007669"/>
    <property type="project" value="UniProtKB-UniRule"/>
</dbReference>
<feature type="domain" description="FlgD/Vpr Ig-like" evidence="6">
    <location>
        <begin position="103"/>
        <end position="177"/>
    </location>
</feature>
<reference evidence="7 8" key="1">
    <citation type="journal article" date="2010" name="DNA Res.">
        <title>Bacterial lifestyle in a deep-sea hydrothermal vent chimney revealed by the genome sequence of the thermophilic bacterium Deferribacter desulfuricans SSM1.</title>
        <authorList>
            <person name="Takaki Y."/>
            <person name="Shimamura S."/>
            <person name="Nakagawa S."/>
            <person name="Fukuhara Y."/>
            <person name="Horikawa H."/>
            <person name="Ankai A."/>
            <person name="Harada T."/>
            <person name="Hosoyama A."/>
            <person name="Oguchi A."/>
            <person name="Fukui S."/>
            <person name="Fujita N."/>
            <person name="Takami H."/>
            <person name="Takai K."/>
        </authorList>
    </citation>
    <scope>NUCLEOTIDE SEQUENCE [LARGE SCALE GENOMIC DNA]</scope>
    <source>
        <strain evidence="8">DSM 14783 / JCM 11476 / NBRC 101012 / SSM1</strain>
    </source>
</reference>
<keyword evidence="7" id="KW-0282">Flagellum</keyword>
<keyword evidence="7" id="KW-0969">Cilium</keyword>
<dbReference type="eggNOG" id="COG1843">
    <property type="taxonomic scope" value="Bacteria"/>
</dbReference>
<keyword evidence="3 5" id="KW-1005">Bacterial flagellum biogenesis</keyword>
<name>D3P8Y6_DEFDS</name>
<dbReference type="RefSeq" id="WP_013008422.1">
    <property type="nucleotide sequence ID" value="NC_013939.1"/>
</dbReference>
<dbReference type="Proteomes" id="UP000001520">
    <property type="component" value="Chromosome"/>
</dbReference>
<evidence type="ECO:0000256" key="3">
    <source>
        <dbReference type="ARBA" id="ARBA00022795"/>
    </source>
</evidence>
<dbReference type="AlphaFoldDB" id="D3P8Y6"/>
<dbReference type="InterPro" id="IPR005648">
    <property type="entry name" value="FlgD"/>
</dbReference>
<dbReference type="EMBL" id="AP011529">
    <property type="protein sequence ID" value="BAI81176.1"/>
    <property type="molecule type" value="Genomic_DNA"/>
</dbReference>
<evidence type="ECO:0000256" key="2">
    <source>
        <dbReference type="ARBA" id="ARBA00016013"/>
    </source>
</evidence>